<dbReference type="Proteomes" id="UP000440041">
    <property type="component" value="Unassembled WGS sequence"/>
</dbReference>
<feature type="region of interest" description="Disordered" evidence="1">
    <location>
        <begin position="38"/>
        <end position="57"/>
    </location>
</feature>
<feature type="region of interest" description="Disordered" evidence="1">
    <location>
        <begin position="1"/>
        <end position="32"/>
    </location>
</feature>
<evidence type="ECO:0000313" key="2">
    <source>
        <dbReference type="EMBL" id="KAB8293683.1"/>
    </source>
</evidence>
<proteinExistence type="predicted"/>
<sequence>MMSEVENVQRLGKRAGSSTQKHSLDSFGKNLDENLKKQAEKLQELGDTGQQSATEYTQRLDTTVNVFEQTEQSQLDTLSAIREALAETSIIQA</sequence>
<gene>
    <name evidence="2" type="ORF">DSM100238_1738</name>
</gene>
<keyword evidence="3" id="KW-1185">Reference proteome</keyword>
<evidence type="ECO:0000256" key="1">
    <source>
        <dbReference type="SAM" id="MobiDB-lite"/>
    </source>
</evidence>
<reference evidence="2 3" key="1">
    <citation type="submission" date="2019-09" db="EMBL/GenBank/DDBJ databases">
        <title>Characterization of the phylogenetic diversity of two novel species belonging to the genus Bifidobacterium: Bifidobacterium cebidarum sp. nov. and Bifidobacterium leontopitheci sp. nov.</title>
        <authorList>
            <person name="Lugli G.A."/>
            <person name="Duranti S."/>
            <person name="Milani C."/>
            <person name="Turroni F."/>
            <person name="Ventura M."/>
        </authorList>
    </citation>
    <scope>NUCLEOTIDE SEQUENCE [LARGE SCALE GENOMIC DNA]</scope>
    <source>
        <strain evidence="2 3">DSM 100238</strain>
    </source>
</reference>
<comment type="caution">
    <text evidence="2">The sequence shown here is derived from an EMBL/GenBank/DDBJ whole genome shotgun (WGS) entry which is preliminary data.</text>
</comment>
<accession>A0A6A2VWA1</accession>
<name>A0A6A2VWA1_9BIFI</name>
<dbReference type="AlphaFoldDB" id="A0A6A2VWA1"/>
<protein>
    <submittedName>
        <fullName evidence="2">Uncharacterized protein</fullName>
    </submittedName>
</protein>
<feature type="compositionally biased region" description="Polar residues" evidence="1">
    <location>
        <begin position="48"/>
        <end position="57"/>
    </location>
</feature>
<dbReference type="EMBL" id="WBSO01000019">
    <property type="protein sequence ID" value="KAB8293683.1"/>
    <property type="molecule type" value="Genomic_DNA"/>
</dbReference>
<organism evidence="2 3">
    <name type="scientific">Bifidobacterium apri</name>
    <dbReference type="NCBI Taxonomy" id="1769423"/>
    <lineage>
        <taxon>Bacteria</taxon>
        <taxon>Bacillati</taxon>
        <taxon>Actinomycetota</taxon>
        <taxon>Actinomycetes</taxon>
        <taxon>Bifidobacteriales</taxon>
        <taxon>Bifidobacteriaceae</taxon>
        <taxon>Bifidobacterium</taxon>
    </lineage>
</organism>
<evidence type="ECO:0000313" key="3">
    <source>
        <dbReference type="Proteomes" id="UP000440041"/>
    </source>
</evidence>